<sequence>MLMTSRPPSSPAGTRADGNPEHTQDLGSHVRQSEGANSEEHNIIHSETRGNMSAQHKDVHENLPDFHDQRQEDEDGRYQNRELKQQQIRDIVRLFQCRHCSKPFKNAITLPCGRSICRACVPATHVRTSITYPAIPDRLRGFMCPFDGCSKEHALSDCGLDVVLNKISQLIEEEIHRGQRAAIQANLSTSIGFRDPWGVAGMPSMNDNSHAPRIVPGGRLVATWSLAAEGGLLADAEVTYEDVPPKRSREDFSDFDAKSLNHLQTITRNEVDCQVCYALFHDPFTTGCGHTFCRSCLHRTLDHSHRCPICRCTLAINPLLNPDLCPSNESITRLIELFWPDEKAARDKDVTSDTAARHQDLDLPLFVCTLAFPSMPTFLHIFEPRYRLMVRRVLEGNRTFGMVLPKRPRDADDTHFYELGTLLRIINAEFYPDGRSLIETVGLTRFKVLRHGELDGYTIAKTERVDDMSLEEEEAVEASEAVAATRNVDATGLNSDLSAGIDSSTAEDSDETRPETEPTGIPPIPMTASDLQAMSTQNLMSYATAFVSRMRGQSVPWLTARMFGIYGECPSDPAVFPWWFASMLPVKDLEKYRLLGTSSVRERLKICCVWILEWETTRCPRCFACRTQCARVDKG</sequence>
<keyword evidence="1" id="KW-0479">Metal-binding</keyword>
<dbReference type="Gene3D" id="1.20.58.1480">
    <property type="match status" value="1"/>
</dbReference>
<keyword evidence="8" id="KW-0645">Protease</keyword>
<feature type="domain" description="RING-type" evidence="6">
    <location>
        <begin position="273"/>
        <end position="311"/>
    </location>
</feature>
<dbReference type="Proteomes" id="UP000030151">
    <property type="component" value="Unassembled WGS sequence"/>
</dbReference>
<feature type="region of interest" description="Disordered" evidence="5">
    <location>
        <begin position="1"/>
        <end position="54"/>
    </location>
</feature>
<dbReference type="Gene3D" id="3.30.40.10">
    <property type="entry name" value="Zinc/RING finger domain, C3HC4 (zinc finger)"/>
    <property type="match status" value="2"/>
</dbReference>
<feature type="domain" description="Lon N-terminal" evidence="7">
    <location>
        <begin position="360"/>
        <end position="615"/>
    </location>
</feature>
<feature type="compositionally biased region" description="Polar residues" evidence="5">
    <location>
        <begin position="493"/>
        <end position="504"/>
    </location>
</feature>
<dbReference type="SMART" id="SM00464">
    <property type="entry name" value="LON"/>
    <property type="match status" value="1"/>
</dbReference>
<dbReference type="AlphaFoldDB" id="A0A0A1UZN3"/>
<gene>
    <name evidence="8" type="ORF">X797_003257</name>
</gene>
<dbReference type="PROSITE" id="PS50089">
    <property type="entry name" value="ZF_RING_2"/>
    <property type="match status" value="1"/>
</dbReference>
<dbReference type="PANTHER" id="PTHR23327:SF42">
    <property type="entry name" value="LON PEPTIDASE N-TERMINAL DOMAIN AND RING FINGER PROTEIN C14F5.10C"/>
    <property type="match status" value="1"/>
</dbReference>
<evidence type="ECO:0000256" key="2">
    <source>
        <dbReference type="ARBA" id="ARBA00022771"/>
    </source>
</evidence>
<dbReference type="CDD" id="cd16514">
    <property type="entry name" value="RING-HC_LONFs_rpt2"/>
    <property type="match status" value="1"/>
</dbReference>
<dbReference type="InterPro" id="IPR001841">
    <property type="entry name" value="Znf_RING"/>
</dbReference>
<evidence type="ECO:0000259" key="7">
    <source>
        <dbReference type="PROSITE" id="PS51787"/>
    </source>
</evidence>
<proteinExistence type="predicted"/>
<evidence type="ECO:0000256" key="1">
    <source>
        <dbReference type="ARBA" id="ARBA00022723"/>
    </source>
</evidence>
<dbReference type="eggNOG" id="KOG4159">
    <property type="taxonomic scope" value="Eukaryota"/>
</dbReference>
<evidence type="ECO:0000313" key="9">
    <source>
        <dbReference type="Proteomes" id="UP000030151"/>
    </source>
</evidence>
<evidence type="ECO:0000313" key="8">
    <source>
        <dbReference type="EMBL" id="EXV03457.1"/>
    </source>
</evidence>
<protein>
    <submittedName>
        <fullName evidence="8">RING finger and ATP-dependent Lon protease (Peptidase damily S16) domain protein</fullName>
    </submittedName>
</protein>
<dbReference type="InterPro" id="IPR046336">
    <property type="entry name" value="Lon_prtase_N_sf"/>
</dbReference>
<dbReference type="OrthoDB" id="264917at2759"/>
<keyword evidence="3" id="KW-0862">Zinc</keyword>
<dbReference type="SUPFAM" id="SSF88697">
    <property type="entry name" value="PUA domain-like"/>
    <property type="match status" value="1"/>
</dbReference>
<dbReference type="InterPro" id="IPR015947">
    <property type="entry name" value="PUA-like_sf"/>
</dbReference>
<dbReference type="PANTHER" id="PTHR23327">
    <property type="entry name" value="RING FINGER PROTEIN 127"/>
    <property type="match status" value="1"/>
</dbReference>
<evidence type="ECO:0000256" key="5">
    <source>
        <dbReference type="SAM" id="MobiDB-lite"/>
    </source>
</evidence>
<evidence type="ECO:0000256" key="3">
    <source>
        <dbReference type="ARBA" id="ARBA00022833"/>
    </source>
</evidence>
<dbReference type="GO" id="GO:0006508">
    <property type="term" value="P:proteolysis"/>
    <property type="evidence" value="ECO:0007669"/>
    <property type="project" value="UniProtKB-KW"/>
</dbReference>
<dbReference type="EMBL" id="JELW01000003">
    <property type="protein sequence ID" value="EXV03457.1"/>
    <property type="molecule type" value="Genomic_DNA"/>
</dbReference>
<comment type="caution">
    <text evidence="8">The sequence shown here is derived from an EMBL/GenBank/DDBJ whole genome shotgun (WGS) entry which is preliminary data.</text>
</comment>
<dbReference type="PROSITE" id="PS00518">
    <property type="entry name" value="ZF_RING_1"/>
    <property type="match status" value="1"/>
</dbReference>
<dbReference type="Pfam" id="PF13923">
    <property type="entry name" value="zf-C3HC4_2"/>
    <property type="match status" value="1"/>
</dbReference>
<dbReference type="InterPro" id="IPR017907">
    <property type="entry name" value="Znf_RING_CS"/>
</dbReference>
<dbReference type="GO" id="GO:0008233">
    <property type="term" value="F:peptidase activity"/>
    <property type="evidence" value="ECO:0007669"/>
    <property type="project" value="UniProtKB-KW"/>
</dbReference>
<feature type="compositionally biased region" description="Basic and acidic residues" evidence="5">
    <location>
        <begin position="38"/>
        <end position="48"/>
    </location>
</feature>
<dbReference type="GO" id="GO:0008270">
    <property type="term" value="F:zinc ion binding"/>
    <property type="evidence" value="ECO:0007669"/>
    <property type="project" value="UniProtKB-KW"/>
</dbReference>
<name>A0A0A1UZN3_9HYPO</name>
<dbReference type="PROSITE" id="PS51787">
    <property type="entry name" value="LON_N"/>
    <property type="match status" value="1"/>
</dbReference>
<feature type="region of interest" description="Disordered" evidence="5">
    <location>
        <begin position="493"/>
        <end position="524"/>
    </location>
</feature>
<dbReference type="Gene3D" id="2.30.130.40">
    <property type="entry name" value="LON domain-like"/>
    <property type="match status" value="1"/>
</dbReference>
<keyword evidence="8" id="KW-0378">Hydrolase</keyword>
<keyword evidence="2 4" id="KW-0863">Zinc-finger</keyword>
<organism evidence="8 9">
    <name type="scientific">Metarhizium robertsii</name>
    <dbReference type="NCBI Taxonomy" id="568076"/>
    <lineage>
        <taxon>Eukaryota</taxon>
        <taxon>Fungi</taxon>
        <taxon>Dikarya</taxon>
        <taxon>Ascomycota</taxon>
        <taxon>Pezizomycotina</taxon>
        <taxon>Sordariomycetes</taxon>
        <taxon>Hypocreomycetidae</taxon>
        <taxon>Hypocreales</taxon>
        <taxon>Clavicipitaceae</taxon>
        <taxon>Metarhizium</taxon>
    </lineage>
</organism>
<dbReference type="SMART" id="SM00184">
    <property type="entry name" value="RING"/>
    <property type="match status" value="2"/>
</dbReference>
<dbReference type="HOGENOM" id="CLU_013989_3_0_1"/>
<accession>A0A0A1UZN3</accession>
<dbReference type="SUPFAM" id="SSF57850">
    <property type="entry name" value="RING/U-box"/>
    <property type="match status" value="1"/>
</dbReference>
<dbReference type="InterPro" id="IPR003111">
    <property type="entry name" value="Lon_prtase_N"/>
</dbReference>
<dbReference type="Pfam" id="PF02190">
    <property type="entry name" value="LON_substr_bdg"/>
    <property type="match status" value="1"/>
</dbReference>
<dbReference type="GO" id="GO:0061630">
    <property type="term" value="F:ubiquitin protein ligase activity"/>
    <property type="evidence" value="ECO:0007669"/>
    <property type="project" value="TreeGrafter"/>
</dbReference>
<evidence type="ECO:0000256" key="4">
    <source>
        <dbReference type="PROSITE-ProRule" id="PRU00175"/>
    </source>
</evidence>
<reference evidence="8 9" key="1">
    <citation type="submission" date="2014-02" db="EMBL/GenBank/DDBJ databases">
        <title>The genome sequence of the entomopathogenic fungus Metarhizium robertsii ARSEF 2575.</title>
        <authorList>
            <person name="Giuliano Garisto Donzelli B."/>
            <person name="Roe B.A."/>
            <person name="Macmil S.L."/>
            <person name="Krasnoff S.B."/>
            <person name="Gibson D.M."/>
        </authorList>
    </citation>
    <scope>NUCLEOTIDE SEQUENCE [LARGE SCALE GENOMIC DNA]</scope>
    <source>
        <strain evidence="8 9">ARSEF 2575</strain>
    </source>
</reference>
<dbReference type="InterPro" id="IPR013083">
    <property type="entry name" value="Znf_RING/FYVE/PHD"/>
</dbReference>
<evidence type="ECO:0000259" key="6">
    <source>
        <dbReference type="PROSITE" id="PS50089"/>
    </source>
</evidence>